<dbReference type="Proteomes" id="UP000774000">
    <property type="component" value="Unassembled WGS sequence"/>
</dbReference>
<feature type="domain" description="LarA-like N-terminal" evidence="1">
    <location>
        <begin position="5"/>
        <end position="200"/>
    </location>
</feature>
<reference evidence="3" key="1">
    <citation type="submission" date="2021-01" db="EMBL/GenBank/DDBJ databases">
        <title>Genomic Encyclopedia of Type Strains, Phase IV (KMG-IV): sequencing the most valuable type-strain genomes for metagenomic binning, comparative biology and taxonomic classification.</title>
        <authorList>
            <person name="Goeker M."/>
        </authorList>
    </citation>
    <scope>NUCLEOTIDE SEQUENCE</scope>
    <source>
        <strain evidence="3">DSM 23230</strain>
    </source>
</reference>
<evidence type="ECO:0000313" key="3">
    <source>
        <dbReference type="EMBL" id="MBM7555406.1"/>
    </source>
</evidence>
<dbReference type="AlphaFoldDB" id="A0A938XQ63"/>
<comment type="caution">
    <text evidence="3">The sequence shown here is derived from an EMBL/GenBank/DDBJ whole genome shotgun (WGS) entry which is preliminary data.</text>
</comment>
<dbReference type="Gene3D" id="3.90.226.30">
    <property type="match status" value="1"/>
</dbReference>
<dbReference type="PANTHER" id="PTHR33171:SF17">
    <property type="entry name" value="LARA-LIKE N-TERMINAL DOMAIN-CONTAINING PROTEIN"/>
    <property type="match status" value="1"/>
</dbReference>
<evidence type="ECO:0000313" key="4">
    <source>
        <dbReference type="Proteomes" id="UP000774000"/>
    </source>
</evidence>
<dbReference type="InterPro" id="IPR043166">
    <property type="entry name" value="LarA-like_C"/>
</dbReference>
<name>A0A938XQ63_9FIRM</name>
<dbReference type="Pfam" id="PF21113">
    <property type="entry name" value="LarA_C"/>
    <property type="match status" value="1"/>
</dbReference>
<evidence type="ECO:0000259" key="1">
    <source>
        <dbReference type="Pfam" id="PF09861"/>
    </source>
</evidence>
<dbReference type="SUPFAM" id="SSF53335">
    <property type="entry name" value="S-adenosyl-L-methionine-dependent methyltransferases"/>
    <property type="match status" value="1"/>
</dbReference>
<dbReference type="EMBL" id="JAFBDQ010000001">
    <property type="protein sequence ID" value="MBM7555406.1"/>
    <property type="molecule type" value="Genomic_DNA"/>
</dbReference>
<feature type="domain" description="Lactate racemase C-terminal" evidence="2">
    <location>
        <begin position="271"/>
        <end position="407"/>
    </location>
</feature>
<keyword evidence="4" id="KW-1185">Reference proteome</keyword>
<dbReference type="InterPro" id="IPR048068">
    <property type="entry name" value="LarA-like"/>
</dbReference>
<dbReference type="RefSeq" id="WP_204700121.1">
    <property type="nucleotide sequence ID" value="NZ_JAFBDQ010000001.1"/>
</dbReference>
<dbReference type="InterPro" id="IPR047926">
    <property type="entry name" value="Ni_dep_LarA"/>
</dbReference>
<dbReference type="InterPro" id="IPR018657">
    <property type="entry name" value="LarA-like_N"/>
</dbReference>
<dbReference type="InterPro" id="IPR029063">
    <property type="entry name" value="SAM-dependent_MTases_sf"/>
</dbReference>
<protein>
    <submittedName>
        <fullName evidence="3">Nickel-dependent lactate racemase</fullName>
    </submittedName>
</protein>
<organism evidence="3 4">
    <name type="scientific">Halanaerobacter jeridensis</name>
    <dbReference type="NCBI Taxonomy" id="706427"/>
    <lineage>
        <taxon>Bacteria</taxon>
        <taxon>Bacillati</taxon>
        <taxon>Bacillota</taxon>
        <taxon>Clostridia</taxon>
        <taxon>Halanaerobiales</taxon>
        <taxon>Halobacteroidaceae</taxon>
        <taxon>Halanaerobacter</taxon>
    </lineage>
</organism>
<sequence length="415" mass="46186">MKLKYGSEKVELDLDRLSQPQVLRPNEKEGVKTPQQKIEKKLKNPIDSAPLKELVTEKNPDSVVIIVNDVSRATPYKVMLPPLLEELHQQGVTKDEISLIIATGIHDPNTEEQNRRIFGDEIVDNYRLVSHDPDQNLADLGELSSGNQLYLNQEVLDADLLITTGVITPHYFAGFSGGRKSILPGVAGRDTIQFNHSRMVNLIGDLPAIEENPISQEMIEGAKLAGVDFILNVVTNSQQEIVEVVAGDLENAWLKGVRTSAEMYHVELEDKVDVAIVSAGGYPKDINIYQAQKALDNADGVVKEGGTIVLLAECRNGLGEETFEEWLTEAEEPKDNVERIREKFILGGHKAFAISKVVLEKDFILLSDFSQENTEMMFATKMDNLEQVLKEINQKYDDYTSIVLPQGGLTVPVIR</sequence>
<gene>
    <name evidence="3" type="ORF">JOC47_000230</name>
</gene>
<dbReference type="Gene3D" id="3.40.50.11440">
    <property type="match status" value="1"/>
</dbReference>
<dbReference type="InterPro" id="IPR048520">
    <property type="entry name" value="LarA_C"/>
</dbReference>
<dbReference type="Pfam" id="PF09861">
    <property type="entry name" value="Lar_N"/>
    <property type="match status" value="1"/>
</dbReference>
<accession>A0A938XQ63</accession>
<dbReference type="GO" id="GO:0050043">
    <property type="term" value="F:lactate racemase activity"/>
    <property type="evidence" value="ECO:0007669"/>
    <property type="project" value="InterPro"/>
</dbReference>
<evidence type="ECO:0000259" key="2">
    <source>
        <dbReference type="Pfam" id="PF21113"/>
    </source>
</evidence>
<proteinExistence type="predicted"/>
<dbReference type="NCBIfam" id="NF033504">
    <property type="entry name" value="Ni_dep_LarA"/>
    <property type="match status" value="1"/>
</dbReference>
<dbReference type="PANTHER" id="PTHR33171">
    <property type="entry name" value="LAR_N DOMAIN-CONTAINING PROTEIN"/>
    <property type="match status" value="1"/>
</dbReference>